<comment type="caution">
    <text evidence="7">The sequence shown here is derived from an EMBL/GenBank/DDBJ whole genome shotgun (WGS) entry which is preliminary data.</text>
</comment>
<feature type="domain" description="Peptidase S9A N-terminal" evidence="6">
    <location>
        <begin position="17"/>
        <end position="418"/>
    </location>
</feature>
<comment type="similarity">
    <text evidence="1">Belongs to the peptidase S9A family.</text>
</comment>
<protein>
    <submittedName>
        <fullName evidence="7">S9 family peptidase</fullName>
    </submittedName>
</protein>
<dbReference type="EMBL" id="JAFEMC010000003">
    <property type="protein sequence ID" value="MBM6577018.1"/>
    <property type="molecule type" value="Genomic_DNA"/>
</dbReference>
<dbReference type="PRINTS" id="PR00862">
    <property type="entry name" value="PROLIGOPTASE"/>
</dbReference>
<evidence type="ECO:0000256" key="2">
    <source>
        <dbReference type="ARBA" id="ARBA00022670"/>
    </source>
</evidence>
<accession>A0ABS2D7Z3</accession>
<dbReference type="Pfam" id="PF02897">
    <property type="entry name" value="Peptidase_S9_N"/>
    <property type="match status" value="1"/>
</dbReference>
<dbReference type="SUPFAM" id="SSF50993">
    <property type="entry name" value="Peptidase/esterase 'gauge' domain"/>
    <property type="match status" value="1"/>
</dbReference>
<name>A0ABS2D7Z3_9SPHN</name>
<dbReference type="PANTHER" id="PTHR11757:SF19">
    <property type="entry name" value="PROLYL ENDOPEPTIDASE-LIKE"/>
    <property type="match status" value="1"/>
</dbReference>
<evidence type="ECO:0000259" key="5">
    <source>
        <dbReference type="Pfam" id="PF00326"/>
    </source>
</evidence>
<keyword evidence="3" id="KW-0378">Hydrolase</keyword>
<dbReference type="Gene3D" id="2.130.10.120">
    <property type="entry name" value="Prolyl oligopeptidase, N-terminal domain"/>
    <property type="match status" value="1"/>
</dbReference>
<dbReference type="InterPro" id="IPR051543">
    <property type="entry name" value="Serine_Peptidase_S9A"/>
</dbReference>
<dbReference type="RefSeq" id="WP_204199120.1">
    <property type="nucleotide sequence ID" value="NZ_JAFEMC010000003.1"/>
</dbReference>
<evidence type="ECO:0000313" key="8">
    <source>
        <dbReference type="Proteomes" id="UP000763641"/>
    </source>
</evidence>
<keyword evidence="2" id="KW-0645">Protease</keyword>
<keyword evidence="4" id="KW-0720">Serine protease</keyword>
<dbReference type="Proteomes" id="UP000763641">
    <property type="component" value="Unassembled WGS sequence"/>
</dbReference>
<reference evidence="7 8" key="1">
    <citation type="submission" date="2020-12" db="EMBL/GenBank/DDBJ databases">
        <title>Sphingomonas sp.</title>
        <authorList>
            <person name="Kim M.K."/>
        </authorList>
    </citation>
    <scope>NUCLEOTIDE SEQUENCE [LARGE SCALE GENOMIC DNA]</scope>
    <source>
        <strain evidence="7 8">BT552</strain>
    </source>
</reference>
<dbReference type="InterPro" id="IPR023302">
    <property type="entry name" value="Pept_S9A_N"/>
</dbReference>
<evidence type="ECO:0000256" key="1">
    <source>
        <dbReference type="ARBA" id="ARBA00005228"/>
    </source>
</evidence>
<dbReference type="SUPFAM" id="SSF53474">
    <property type="entry name" value="alpha/beta-Hydrolases"/>
    <property type="match status" value="1"/>
</dbReference>
<evidence type="ECO:0000259" key="6">
    <source>
        <dbReference type="Pfam" id="PF02897"/>
    </source>
</evidence>
<dbReference type="InterPro" id="IPR029058">
    <property type="entry name" value="AB_hydrolase_fold"/>
</dbReference>
<dbReference type="Pfam" id="PF00326">
    <property type="entry name" value="Peptidase_S9"/>
    <property type="match status" value="1"/>
</dbReference>
<gene>
    <name evidence="7" type="ORF">ILT43_11580</name>
</gene>
<organism evidence="7 8">
    <name type="scientific">Sphingomonas longa</name>
    <dbReference type="NCBI Taxonomy" id="2778730"/>
    <lineage>
        <taxon>Bacteria</taxon>
        <taxon>Pseudomonadati</taxon>
        <taxon>Pseudomonadota</taxon>
        <taxon>Alphaproteobacteria</taxon>
        <taxon>Sphingomonadales</taxon>
        <taxon>Sphingomonadaceae</taxon>
        <taxon>Sphingomonas</taxon>
    </lineage>
</organism>
<dbReference type="Gene3D" id="3.40.50.1820">
    <property type="entry name" value="alpha/beta hydrolase"/>
    <property type="match status" value="1"/>
</dbReference>
<dbReference type="InterPro" id="IPR001375">
    <property type="entry name" value="Peptidase_S9_cat"/>
</dbReference>
<dbReference type="InterPro" id="IPR002470">
    <property type="entry name" value="Peptidase_S9A"/>
</dbReference>
<evidence type="ECO:0000256" key="3">
    <source>
        <dbReference type="ARBA" id="ARBA00022801"/>
    </source>
</evidence>
<sequence length="695" mass="76858">MIDSTAPATPAQSALLPPVAETRPHSFTAHGVTIEDPYAWLKDPNYPEVGDPDVLAYLEAENAYFDSVMAPHRPLVDTLYEEMKARIKEDESSVPQKDGDWLYWTAFETGGQYRKWWRKPVAGGPDELLLDEPALAEGKEYFRLGAFAVSNDATKLAYAIDDNGSERFEVRVKDLTTGEHLPEVIAGMLSDIVWTADDSGFLYGLANEQWRTDNARLHRLGTPIEDDILLFHEADEGFRVGVAETSSRRWIVIATSDHVTSEVRLVPANDPTAEPILVAARKVGREYDVDEHDGTLFIHTNDTDPQYRLCTASLDAPGDWHELIGPDPHFYMTGVECYRDFFVVEGREDGLDRIRLHRYATPTEFTAIDFPEASYAAGLGDNPEYDQTVLRVGYESMVTPGTVYDYDTATGELTVLKVQEIPSGYDGAKYRTERLKIAARDGTQVPVSIVYPADFVRGGPLFLYAYGAYGYAIPPGFSTGRLSLLDRGFAYAIAHIRGGDDLGQQWYLDGKLQKRENTFNDFVDVAKALVADGWTEAGRIAIAGRSAGGELMGAVVNSDPDLWGAVIADVPFVDVLNTMLDADLPLTPGEWPEWGNPIEDADAFALIRSYSPYDNVRAQAYPPLFISGGLNDPRVTYWEPAKWAAKLRATKTDDNVLLLKTNMGAGHGGKSGRFESLREAAEEHAFVLWQLGVAG</sequence>
<evidence type="ECO:0000313" key="7">
    <source>
        <dbReference type="EMBL" id="MBM6577018.1"/>
    </source>
</evidence>
<feature type="domain" description="Peptidase S9 prolyl oligopeptidase catalytic" evidence="5">
    <location>
        <begin position="477"/>
        <end position="692"/>
    </location>
</feature>
<keyword evidence="8" id="KW-1185">Reference proteome</keyword>
<dbReference type="PANTHER" id="PTHR11757">
    <property type="entry name" value="PROTEASE FAMILY S9A OLIGOPEPTIDASE"/>
    <property type="match status" value="1"/>
</dbReference>
<evidence type="ECO:0000256" key="4">
    <source>
        <dbReference type="ARBA" id="ARBA00022825"/>
    </source>
</evidence>
<proteinExistence type="inferred from homology"/>